<dbReference type="AlphaFoldDB" id="A0A2A6B9N6"/>
<accession>A0A8R1UC79</accession>
<dbReference type="Proteomes" id="UP000005239">
    <property type="component" value="Unassembled WGS sequence"/>
</dbReference>
<evidence type="ECO:0000313" key="3">
    <source>
        <dbReference type="Proteomes" id="UP000005239"/>
    </source>
</evidence>
<evidence type="ECO:0000256" key="1">
    <source>
        <dbReference type="SAM" id="MobiDB-lite"/>
    </source>
</evidence>
<reference evidence="3" key="1">
    <citation type="journal article" date="2008" name="Nat. Genet.">
        <title>The Pristionchus pacificus genome provides a unique perspective on nematode lifestyle and parasitism.</title>
        <authorList>
            <person name="Dieterich C."/>
            <person name="Clifton S.W."/>
            <person name="Schuster L.N."/>
            <person name="Chinwalla A."/>
            <person name="Delehaunty K."/>
            <person name="Dinkelacker I."/>
            <person name="Fulton L."/>
            <person name="Fulton R."/>
            <person name="Godfrey J."/>
            <person name="Minx P."/>
            <person name="Mitreva M."/>
            <person name="Roeseler W."/>
            <person name="Tian H."/>
            <person name="Witte H."/>
            <person name="Yang S.P."/>
            <person name="Wilson R.K."/>
            <person name="Sommer R.J."/>
        </authorList>
    </citation>
    <scope>NUCLEOTIDE SEQUENCE [LARGE SCALE GENOMIC DNA]</scope>
    <source>
        <strain evidence="3">PS312</strain>
    </source>
</reference>
<name>A0A2A6B9N6_PRIPA</name>
<sequence length="135" mass="16463">MVKRDRVSLVHKTVHVEKLRRKAIMISDAVHQAVPVYEERKDDKLWKLRKLLNPDVKVPPKKRKRMENPPTSPSHPTPVAKEEQQSRDLERFRREEKERIKREKKEQLSEDIERFRLADREREENEKNNNVKKYY</sequence>
<reference evidence="2" key="2">
    <citation type="submission" date="2022-06" db="UniProtKB">
        <authorList>
            <consortium name="EnsemblMetazoa"/>
        </authorList>
    </citation>
    <scope>IDENTIFICATION</scope>
    <source>
        <strain evidence="2">PS312</strain>
    </source>
</reference>
<proteinExistence type="predicted"/>
<gene>
    <name evidence="2" type="primary">WBGene00108758</name>
</gene>
<dbReference type="EnsemblMetazoa" id="PPA19204.1">
    <property type="protein sequence ID" value="PPA19204.1"/>
    <property type="gene ID" value="WBGene00108758"/>
</dbReference>
<protein>
    <submittedName>
        <fullName evidence="2">Uncharacterized protein</fullName>
    </submittedName>
</protein>
<organism evidence="2 3">
    <name type="scientific">Pristionchus pacificus</name>
    <name type="common">Parasitic nematode worm</name>
    <dbReference type="NCBI Taxonomy" id="54126"/>
    <lineage>
        <taxon>Eukaryota</taxon>
        <taxon>Metazoa</taxon>
        <taxon>Ecdysozoa</taxon>
        <taxon>Nematoda</taxon>
        <taxon>Chromadorea</taxon>
        <taxon>Rhabditida</taxon>
        <taxon>Rhabditina</taxon>
        <taxon>Diplogasteromorpha</taxon>
        <taxon>Diplogasteroidea</taxon>
        <taxon>Neodiplogasteridae</taxon>
        <taxon>Pristionchus</taxon>
    </lineage>
</organism>
<accession>A0A2A6B9N6</accession>
<keyword evidence="3" id="KW-1185">Reference proteome</keyword>
<evidence type="ECO:0000313" key="2">
    <source>
        <dbReference type="EnsemblMetazoa" id="PPA19204.1"/>
    </source>
</evidence>
<feature type="region of interest" description="Disordered" evidence="1">
    <location>
        <begin position="52"/>
        <end position="135"/>
    </location>
</feature>
<feature type="compositionally biased region" description="Basic and acidic residues" evidence="1">
    <location>
        <begin position="80"/>
        <end position="129"/>
    </location>
</feature>